<feature type="compositionally biased region" description="Basic and acidic residues" evidence="1">
    <location>
        <begin position="206"/>
        <end position="232"/>
    </location>
</feature>
<feature type="region of interest" description="Disordered" evidence="1">
    <location>
        <begin position="47"/>
        <end position="74"/>
    </location>
</feature>
<keyword evidence="3" id="KW-1185">Reference proteome</keyword>
<name>A0ABP6QL92_9ACTN</name>
<organism evidence="2 3">
    <name type="scientific">Actinocorallia longicatena</name>
    <dbReference type="NCBI Taxonomy" id="111803"/>
    <lineage>
        <taxon>Bacteria</taxon>
        <taxon>Bacillati</taxon>
        <taxon>Actinomycetota</taxon>
        <taxon>Actinomycetes</taxon>
        <taxon>Streptosporangiales</taxon>
        <taxon>Thermomonosporaceae</taxon>
        <taxon>Actinocorallia</taxon>
    </lineage>
</organism>
<dbReference type="Proteomes" id="UP001501237">
    <property type="component" value="Unassembled WGS sequence"/>
</dbReference>
<proteinExistence type="predicted"/>
<feature type="region of interest" description="Disordered" evidence="1">
    <location>
        <begin position="196"/>
        <end position="232"/>
    </location>
</feature>
<sequence>MGHRTQARLPHDGERLPEVRITRQIGTDHEHVDETADQIVQRLVGTARHRRADRDVRAGAEPRQHHGEGRLEHHEDGDALLASEVGDPAMHLGRDPQRHLVPEVARHRGPRPVRRQAQLLRHPGEHAAPVAELTRDQAVRIVLRSEQVALPERVVGVLDGQRLPHRSLAAPARLVRRRHVPAQGGHGPAVGRDVVQQQHQGRVLRSRPEQPGPDRHLHREVEGVPGRLRDRSGQFTGGDVDLLDAPVELVQVEDPLVRLAVDLREHRP</sequence>
<protein>
    <submittedName>
        <fullName evidence="2">Uncharacterized protein</fullName>
    </submittedName>
</protein>
<comment type="caution">
    <text evidence="2">The sequence shown here is derived from an EMBL/GenBank/DDBJ whole genome shotgun (WGS) entry which is preliminary data.</text>
</comment>
<evidence type="ECO:0000256" key="1">
    <source>
        <dbReference type="SAM" id="MobiDB-lite"/>
    </source>
</evidence>
<dbReference type="EMBL" id="BAAAUV010000030">
    <property type="protein sequence ID" value="GAA3236509.1"/>
    <property type="molecule type" value="Genomic_DNA"/>
</dbReference>
<accession>A0ABP6QL92</accession>
<reference evidence="3" key="1">
    <citation type="journal article" date="2019" name="Int. J. Syst. Evol. Microbiol.">
        <title>The Global Catalogue of Microorganisms (GCM) 10K type strain sequencing project: providing services to taxonomists for standard genome sequencing and annotation.</title>
        <authorList>
            <consortium name="The Broad Institute Genomics Platform"/>
            <consortium name="The Broad Institute Genome Sequencing Center for Infectious Disease"/>
            <person name="Wu L."/>
            <person name="Ma J."/>
        </authorList>
    </citation>
    <scope>NUCLEOTIDE SEQUENCE [LARGE SCALE GENOMIC DNA]</scope>
    <source>
        <strain evidence="3">JCM 9377</strain>
    </source>
</reference>
<gene>
    <name evidence="2" type="ORF">GCM10010468_70810</name>
</gene>
<feature type="compositionally biased region" description="Basic and acidic residues" evidence="1">
    <location>
        <begin position="52"/>
        <end position="74"/>
    </location>
</feature>
<evidence type="ECO:0000313" key="3">
    <source>
        <dbReference type="Proteomes" id="UP001501237"/>
    </source>
</evidence>
<evidence type="ECO:0000313" key="2">
    <source>
        <dbReference type="EMBL" id="GAA3236509.1"/>
    </source>
</evidence>